<sequence length="1171" mass="134917">MTKDIKFDNVQKAQNDKKVKTTNEALLLNNTYACLKNNDDGQYVETLMTKGNKQSNSKQQKPPPINLFGVSLQQLDQMFTTMDKSNYELKLTADGIKLFSKEIETYKTIRNILIEHNIQFYTHQLREEQMTKMVLHGLPESDRDTNTVTQALKEIQLNPVMVKKMQIKNARYVGHAVDLVYFKKIDNIRLSDLIENHRIVCCIRVKWELYKNPSKGPTCAQNHKSGDCPLIKNDKGETILKRIKDTALRCALCGMNHAASSKECSKRREFINAKKFNKPEIKKINTERRSFQPAPELNDFNFPRLPQKKFDRTTKSAPPPLREVPPKIPNVEQTENIFSTERRSELLKIFTEMTTQLAQAKTKSEQVMILMDIALNNSIQTKIHELYLYANNNFIDVICLSETFLKYHMKLARDPEFLIYRLDRVDQEKGGVAILVRKNLKHKILPIPNTKIIESIGISVLLSNGTNANIFSVYLPGGTKNSMINDQFINDIRILMSSSKNSFFCGDLNAKHRYWNCNIANRARTLLYNEFCNKNFNIYFPQGNTYIPSDINRQPSTIDLVLTNSNYDIEPKISNELVSDHTAITFDINTHSPAQLTENKRQLDYSKANWHNYRRMLIKSLNIQNNHETIATVDDIDTQIEKITTEITKARDASIPKVICNQYKLNLPDSLIGLIKRKNALKCAWRRNRVPSLKTEINCMEKKIKYEISLIRNKNWEHKLKSIKPSNQALWKTTRMLKSGNKIIPPLMTADGRVIRSVDKANVIADTFKENHKNPLFKSPTVYDYSIKTTVANYLNNNTNVDTLDSLSLPTIEELKEAVNRLPNNKAPGKDDIKNSLIKNLPNIGYELLLSIFIACLRLGYFPMSWKHVKVFPIGKPNKDPTLPSSYRPISLLSTIRKLLERLILTRVNNHCEINKILPDTQHGFRSDFSTIHQLKRVIEHAKQGLNNKESTGLVLLDVEKAFDRVWHDGLIYKMIRLKFNTNIIKIINSFLRDRSFQVAINNEWSQSHKIEFGVPQGAVLSPVLYNVYTYDLPTNESYESALFADDVAKFSSSSTLLRVNKSITQAAKETYEYMNRWKISINGSKTNAIFITKRISKQLPDSPLMIFNSAVDWKDESKYLGVVIDKRLTFRKHVDYVIAKTNNAIRTLYPLLCQILLMACRHLMDLLIHI</sequence>
<dbReference type="Proteomes" id="UP001107558">
    <property type="component" value="Chromosome 4"/>
</dbReference>
<dbReference type="Pfam" id="PF14529">
    <property type="entry name" value="Exo_endo_phos_2"/>
    <property type="match status" value="1"/>
</dbReference>
<accession>A0A9J6BA67</accession>
<dbReference type="InterPro" id="IPR000477">
    <property type="entry name" value="RT_dom"/>
</dbReference>
<dbReference type="PANTHER" id="PTHR36688">
    <property type="entry name" value="ENDO/EXONUCLEASE/PHOSPHATASE DOMAIN-CONTAINING PROTEIN"/>
    <property type="match status" value="1"/>
</dbReference>
<dbReference type="Gene3D" id="3.60.10.10">
    <property type="entry name" value="Endonuclease/exonuclease/phosphatase"/>
    <property type="match status" value="1"/>
</dbReference>
<dbReference type="SUPFAM" id="SSF56672">
    <property type="entry name" value="DNA/RNA polymerases"/>
    <property type="match status" value="1"/>
</dbReference>
<dbReference type="InterPro" id="IPR052560">
    <property type="entry name" value="RdDP_mobile_element"/>
</dbReference>
<protein>
    <recommendedName>
        <fullName evidence="1">Reverse transcriptase domain-containing protein</fullName>
    </recommendedName>
</protein>
<dbReference type="InterPro" id="IPR043502">
    <property type="entry name" value="DNA/RNA_pol_sf"/>
</dbReference>
<evidence type="ECO:0000313" key="3">
    <source>
        <dbReference type="Proteomes" id="UP001107558"/>
    </source>
</evidence>
<evidence type="ECO:0000259" key="1">
    <source>
        <dbReference type="PROSITE" id="PS50878"/>
    </source>
</evidence>
<dbReference type="CDD" id="cd01650">
    <property type="entry name" value="RT_nLTR_like"/>
    <property type="match status" value="1"/>
</dbReference>
<name>A0A9J6BA67_POLVA</name>
<proteinExistence type="predicted"/>
<feature type="domain" description="Reverse transcriptase" evidence="1">
    <location>
        <begin position="855"/>
        <end position="1125"/>
    </location>
</feature>
<keyword evidence="3" id="KW-1185">Reference proteome</keyword>
<dbReference type="Pfam" id="PF00078">
    <property type="entry name" value="RVT_1"/>
    <property type="match status" value="1"/>
</dbReference>
<dbReference type="PANTHER" id="PTHR36688:SF2">
    <property type="entry name" value="ENDONUCLEASE_EXONUCLEASE_PHOSPHATASE DOMAIN-CONTAINING PROTEIN"/>
    <property type="match status" value="1"/>
</dbReference>
<organism evidence="2 3">
    <name type="scientific">Polypedilum vanderplanki</name>
    <name type="common">Sleeping chironomid midge</name>
    <dbReference type="NCBI Taxonomy" id="319348"/>
    <lineage>
        <taxon>Eukaryota</taxon>
        <taxon>Metazoa</taxon>
        <taxon>Ecdysozoa</taxon>
        <taxon>Arthropoda</taxon>
        <taxon>Hexapoda</taxon>
        <taxon>Insecta</taxon>
        <taxon>Pterygota</taxon>
        <taxon>Neoptera</taxon>
        <taxon>Endopterygota</taxon>
        <taxon>Diptera</taxon>
        <taxon>Nematocera</taxon>
        <taxon>Chironomoidea</taxon>
        <taxon>Chironomidae</taxon>
        <taxon>Chironominae</taxon>
        <taxon>Polypedilum</taxon>
        <taxon>Polypedilum</taxon>
    </lineage>
</organism>
<dbReference type="GO" id="GO:0071897">
    <property type="term" value="P:DNA biosynthetic process"/>
    <property type="evidence" value="ECO:0007669"/>
    <property type="project" value="UniProtKB-ARBA"/>
</dbReference>
<gene>
    <name evidence="2" type="ORF">PVAND_014532</name>
</gene>
<dbReference type="InterPro" id="IPR036691">
    <property type="entry name" value="Endo/exonu/phosph_ase_sf"/>
</dbReference>
<dbReference type="PROSITE" id="PS50878">
    <property type="entry name" value="RT_POL"/>
    <property type="match status" value="1"/>
</dbReference>
<evidence type="ECO:0000313" key="2">
    <source>
        <dbReference type="EMBL" id="KAG5666510.1"/>
    </source>
</evidence>
<dbReference type="EMBL" id="JADBJN010000004">
    <property type="protein sequence ID" value="KAG5666510.1"/>
    <property type="molecule type" value="Genomic_DNA"/>
</dbReference>
<dbReference type="SUPFAM" id="SSF56219">
    <property type="entry name" value="DNase I-like"/>
    <property type="match status" value="1"/>
</dbReference>
<dbReference type="AlphaFoldDB" id="A0A9J6BA67"/>
<reference evidence="2" key="1">
    <citation type="submission" date="2021-03" db="EMBL/GenBank/DDBJ databases">
        <title>Chromosome level genome of the anhydrobiotic midge Polypedilum vanderplanki.</title>
        <authorList>
            <person name="Yoshida Y."/>
            <person name="Kikawada T."/>
            <person name="Gusev O."/>
        </authorList>
    </citation>
    <scope>NUCLEOTIDE SEQUENCE</scope>
    <source>
        <strain evidence="2">NIAS01</strain>
        <tissue evidence="2">Whole body or cell culture</tissue>
    </source>
</reference>
<dbReference type="GO" id="GO:0003824">
    <property type="term" value="F:catalytic activity"/>
    <property type="evidence" value="ECO:0007669"/>
    <property type="project" value="InterPro"/>
</dbReference>
<comment type="caution">
    <text evidence="2">The sequence shown here is derived from an EMBL/GenBank/DDBJ whole genome shotgun (WGS) entry which is preliminary data.</text>
</comment>
<dbReference type="OrthoDB" id="7791090at2759"/>
<dbReference type="InterPro" id="IPR005135">
    <property type="entry name" value="Endo/exonuclease/phosphatase"/>
</dbReference>